<dbReference type="SMART" id="SM01375">
    <property type="entry name" value="Dynein_light"/>
    <property type="match status" value="1"/>
</dbReference>
<keyword evidence="1" id="KW-0963">Cytoplasm</keyword>
<keyword evidence="1" id="KW-0493">Microtubule</keyword>
<evidence type="ECO:0000256" key="1">
    <source>
        <dbReference type="RuleBase" id="RU365010"/>
    </source>
</evidence>
<dbReference type="OrthoDB" id="10033309at2759"/>
<comment type="caution">
    <text evidence="2">The sequence shown here is derived from an EMBL/GenBank/DDBJ whole genome shotgun (WGS) entry which is preliminary data.</text>
</comment>
<dbReference type="EMBL" id="BEYU01000110">
    <property type="protein sequence ID" value="GBG31940.1"/>
    <property type="molecule type" value="Genomic_DNA"/>
</dbReference>
<evidence type="ECO:0000313" key="2">
    <source>
        <dbReference type="EMBL" id="GBG31940.1"/>
    </source>
</evidence>
<evidence type="ECO:0000313" key="3">
    <source>
        <dbReference type="Proteomes" id="UP000241890"/>
    </source>
</evidence>
<proteinExistence type="inferred from homology"/>
<dbReference type="Proteomes" id="UP000241890">
    <property type="component" value="Unassembled WGS sequence"/>
</dbReference>
<dbReference type="GO" id="GO:0045505">
    <property type="term" value="F:dynein intermediate chain binding"/>
    <property type="evidence" value="ECO:0007669"/>
    <property type="project" value="TreeGrafter"/>
</dbReference>
<keyword evidence="1" id="KW-0243">Dynein</keyword>
<name>A0A2R5GM37_9STRA</name>
<dbReference type="Gene3D" id="3.30.740.10">
    <property type="entry name" value="Protein Inhibitor Of Neuronal Nitric Oxide Synthase"/>
    <property type="match status" value="1"/>
</dbReference>
<sequence>MASQHNKQITFAEDMTDERQQEVLTLAKEVFLSSHIADSRWCCIVGRNFGSYVTHQMKTYIHFSMFSVHVLLFKP</sequence>
<dbReference type="GO" id="GO:0005868">
    <property type="term" value="C:cytoplasmic dynein complex"/>
    <property type="evidence" value="ECO:0007669"/>
    <property type="project" value="TreeGrafter"/>
</dbReference>
<dbReference type="InterPro" id="IPR037177">
    <property type="entry name" value="DLC_sf"/>
</dbReference>
<keyword evidence="3" id="KW-1185">Reference proteome</keyword>
<accession>A0A2R5GM37</accession>
<organism evidence="2 3">
    <name type="scientific">Hondaea fermentalgiana</name>
    <dbReference type="NCBI Taxonomy" id="2315210"/>
    <lineage>
        <taxon>Eukaryota</taxon>
        <taxon>Sar</taxon>
        <taxon>Stramenopiles</taxon>
        <taxon>Bigyra</taxon>
        <taxon>Labyrinthulomycetes</taxon>
        <taxon>Thraustochytrida</taxon>
        <taxon>Thraustochytriidae</taxon>
        <taxon>Hondaea</taxon>
    </lineage>
</organism>
<dbReference type="GO" id="GO:0005874">
    <property type="term" value="C:microtubule"/>
    <property type="evidence" value="ECO:0007669"/>
    <property type="project" value="UniProtKB-KW"/>
</dbReference>
<dbReference type="PANTHER" id="PTHR11886">
    <property type="entry name" value="DYNEIN LIGHT CHAIN"/>
    <property type="match status" value="1"/>
</dbReference>
<reference evidence="2 3" key="1">
    <citation type="submission" date="2017-12" db="EMBL/GenBank/DDBJ databases">
        <title>Sequencing, de novo assembly and annotation of complete genome of a new Thraustochytrid species, strain FCC1311.</title>
        <authorList>
            <person name="Sedici K."/>
            <person name="Godart F."/>
            <person name="Aiese Cigliano R."/>
            <person name="Sanseverino W."/>
            <person name="Barakat M."/>
            <person name="Ortet P."/>
            <person name="Marechal E."/>
            <person name="Cagnac O."/>
            <person name="Amato A."/>
        </authorList>
    </citation>
    <scope>NUCLEOTIDE SEQUENCE [LARGE SCALE GENOMIC DNA]</scope>
</reference>
<dbReference type="PANTHER" id="PTHR11886:SF112">
    <property type="entry name" value="DYNEIN LIGHT CHAIN"/>
    <property type="match status" value="1"/>
</dbReference>
<dbReference type="GO" id="GO:0007017">
    <property type="term" value="P:microtubule-based process"/>
    <property type="evidence" value="ECO:0007669"/>
    <property type="project" value="InterPro"/>
</dbReference>
<gene>
    <name evidence="2" type="ORF">FCC1311_081652</name>
</gene>
<dbReference type="InParanoid" id="A0A2R5GM37"/>
<protein>
    <recommendedName>
        <fullName evidence="1">Dynein light chain</fullName>
    </recommendedName>
</protein>
<dbReference type="SUPFAM" id="SSF54648">
    <property type="entry name" value="DLC"/>
    <property type="match status" value="1"/>
</dbReference>
<keyword evidence="1" id="KW-0505">Motor protein</keyword>
<comment type="similarity">
    <text evidence="1">Belongs to the dynein light chain family.</text>
</comment>
<dbReference type="InterPro" id="IPR001372">
    <property type="entry name" value="Dynein_light_chain_typ-1/2"/>
</dbReference>
<dbReference type="Pfam" id="PF01221">
    <property type="entry name" value="Dynein_light"/>
    <property type="match status" value="1"/>
</dbReference>
<keyword evidence="1" id="KW-0206">Cytoskeleton</keyword>
<comment type="subcellular location">
    <subcellularLocation>
        <location evidence="1">Cytoplasm</location>
        <location evidence="1">Cytoskeleton</location>
    </subcellularLocation>
</comment>
<dbReference type="AlphaFoldDB" id="A0A2R5GM37"/>